<gene>
    <name evidence="3" type="ORF">LCGC14_0533610</name>
</gene>
<dbReference type="SMART" id="SM00327">
    <property type="entry name" value="VWA"/>
    <property type="match status" value="1"/>
</dbReference>
<evidence type="ECO:0000256" key="1">
    <source>
        <dbReference type="SAM" id="MobiDB-lite"/>
    </source>
</evidence>
<accession>A0A0F9UGG0</accession>
<dbReference type="PROSITE" id="PS50234">
    <property type="entry name" value="VWFA"/>
    <property type="match status" value="1"/>
</dbReference>
<dbReference type="InterPro" id="IPR051266">
    <property type="entry name" value="CLCR"/>
</dbReference>
<dbReference type="PANTHER" id="PTHR10579:SF43">
    <property type="entry name" value="ZINC FINGER (C3HC4-TYPE RING FINGER) FAMILY PROTEIN"/>
    <property type="match status" value="1"/>
</dbReference>
<feature type="compositionally biased region" description="Low complexity" evidence="1">
    <location>
        <begin position="481"/>
        <end position="493"/>
    </location>
</feature>
<feature type="compositionally biased region" description="Polar residues" evidence="1">
    <location>
        <begin position="471"/>
        <end position="480"/>
    </location>
</feature>
<evidence type="ECO:0000259" key="2">
    <source>
        <dbReference type="PROSITE" id="PS50234"/>
    </source>
</evidence>
<feature type="region of interest" description="Disordered" evidence="1">
    <location>
        <begin position="466"/>
        <end position="515"/>
    </location>
</feature>
<feature type="compositionally biased region" description="Basic and acidic residues" evidence="1">
    <location>
        <begin position="494"/>
        <end position="504"/>
    </location>
</feature>
<reference evidence="3" key="1">
    <citation type="journal article" date="2015" name="Nature">
        <title>Complex archaea that bridge the gap between prokaryotes and eukaryotes.</title>
        <authorList>
            <person name="Spang A."/>
            <person name="Saw J.H."/>
            <person name="Jorgensen S.L."/>
            <person name="Zaremba-Niedzwiedzka K."/>
            <person name="Martijn J."/>
            <person name="Lind A.E."/>
            <person name="van Eijk R."/>
            <person name="Schleper C."/>
            <person name="Guy L."/>
            <person name="Ettema T.J."/>
        </authorList>
    </citation>
    <scope>NUCLEOTIDE SEQUENCE</scope>
</reference>
<dbReference type="InterPro" id="IPR002035">
    <property type="entry name" value="VWF_A"/>
</dbReference>
<organism evidence="3">
    <name type="scientific">marine sediment metagenome</name>
    <dbReference type="NCBI Taxonomy" id="412755"/>
    <lineage>
        <taxon>unclassified sequences</taxon>
        <taxon>metagenomes</taxon>
        <taxon>ecological metagenomes</taxon>
    </lineage>
</organism>
<dbReference type="AlphaFoldDB" id="A0A0F9UGG0"/>
<protein>
    <recommendedName>
        <fullName evidence="2">VWFA domain-containing protein</fullName>
    </recommendedName>
</protein>
<name>A0A0F9UGG0_9ZZZZ</name>
<dbReference type="Gene3D" id="3.40.50.410">
    <property type="entry name" value="von Willebrand factor, type A domain"/>
    <property type="match status" value="1"/>
</dbReference>
<dbReference type="Pfam" id="PF00092">
    <property type="entry name" value="VWA"/>
    <property type="match status" value="1"/>
</dbReference>
<sequence length="515" mass="56588">MDTTVNFTHEKVRHDQDNEVHLVVSLKAPKKDWEKERPPICVFPVIDISQSMTGQKIEYAKRSAMKLVEHLQPGDFCGLAVFSDNAELVSPPMEMTQDKKTELKNKIGDLRPVWCTNFSGGMLMGLEQLNKADLPKDLLKRVIMLTDGQANTGVAKCRRTLLPLLESNLGAVTMSCFGYGEDADQELLADLAKKGKGNYAFIQNPDDALNAFAKELGGLLSTYAQNIEIKVLAKNGHTINEVVSDVDTDGDDKKVTIKLPEILSEEEQHVVIKTTLSEQSKALPRKLLAFDVKVSCDVVNKDGKLEKVSDNLKAKMAFVKPGKEQKKADKKLDEIVALAQMVKVQIEAEEQAKRGDYSGAVASMGFISDNFATRGLEKYSTAADKLGGKMRSKQAFTSSSSYLNSYKTAGRRAYGASGMSADARNDFCGLVGESTMTNDAMKSTTDSFTVDDGADPDVVSSKITIDIDTDPNPQWPITTSPAPDTTIIITQTPPKKEKEKEKKVSSVTKKRSKRW</sequence>
<proteinExistence type="predicted"/>
<dbReference type="InterPro" id="IPR036465">
    <property type="entry name" value="vWFA_dom_sf"/>
</dbReference>
<comment type="caution">
    <text evidence="3">The sequence shown here is derived from an EMBL/GenBank/DDBJ whole genome shotgun (WGS) entry which is preliminary data.</text>
</comment>
<dbReference type="SUPFAM" id="SSF53300">
    <property type="entry name" value="vWA-like"/>
    <property type="match status" value="1"/>
</dbReference>
<dbReference type="PANTHER" id="PTHR10579">
    <property type="entry name" value="CALCIUM-ACTIVATED CHLORIDE CHANNEL REGULATOR"/>
    <property type="match status" value="1"/>
</dbReference>
<dbReference type="EMBL" id="LAZR01000700">
    <property type="protein sequence ID" value="KKN60311.1"/>
    <property type="molecule type" value="Genomic_DNA"/>
</dbReference>
<evidence type="ECO:0000313" key="3">
    <source>
        <dbReference type="EMBL" id="KKN60311.1"/>
    </source>
</evidence>
<feature type="domain" description="VWFA" evidence="2">
    <location>
        <begin position="41"/>
        <end position="216"/>
    </location>
</feature>